<dbReference type="EMBL" id="PCGC01000032">
    <property type="protein sequence ID" value="PHL20859.1"/>
    <property type="molecule type" value="Genomic_DNA"/>
</dbReference>
<evidence type="ECO:0000313" key="1">
    <source>
        <dbReference type="EMBL" id="PHL20859.1"/>
    </source>
</evidence>
<sequence length="96" mass="11318">MEEKLLKDFKSRMRIFHTADDDNLENILESSTAAIKRWCGSEDITKPEIRELIIERSRYVYNDSLEFFNENFLSELMAVSLSNYVEEDVSDEETNV</sequence>
<name>A0A2G0E8P6_ENTFC</name>
<proteinExistence type="predicted"/>
<dbReference type="AlphaFoldDB" id="A0A2G0E8P6"/>
<accession>A0A2G0E8P6</accession>
<evidence type="ECO:0000313" key="2">
    <source>
        <dbReference type="Proteomes" id="UP000224303"/>
    </source>
</evidence>
<organism evidence="1 2">
    <name type="scientific">Enterococcus faecium</name>
    <name type="common">Streptococcus faecium</name>
    <dbReference type="NCBI Taxonomy" id="1352"/>
    <lineage>
        <taxon>Bacteria</taxon>
        <taxon>Bacillati</taxon>
        <taxon>Bacillota</taxon>
        <taxon>Bacilli</taxon>
        <taxon>Lactobacillales</taxon>
        <taxon>Enterococcaceae</taxon>
        <taxon>Enterococcus</taxon>
    </lineage>
</organism>
<dbReference type="Pfam" id="PF05135">
    <property type="entry name" value="Phage_connect_1"/>
    <property type="match status" value="1"/>
</dbReference>
<protein>
    <submittedName>
        <fullName evidence="1">Phage gp6-like head-tail connector protein</fullName>
    </submittedName>
</protein>
<reference evidence="1 2" key="1">
    <citation type="submission" date="2017-10" db="EMBL/GenBank/DDBJ databases">
        <title>Draft genomes of the Enterococcus faecium isolated from human feces before and after Helicobacter pylori eradication therapy.</title>
        <authorList>
            <person name="Prianichniikov N.A."/>
            <person name="Glushchenko O.E."/>
            <person name="Malakhova M.V."/>
        </authorList>
    </citation>
    <scope>NUCLEOTIDE SEQUENCE [LARGE SCALE GENOMIC DNA]</scope>
    <source>
        <strain evidence="1 2">Hp_5-7</strain>
    </source>
</reference>
<dbReference type="CDD" id="cd08054">
    <property type="entry name" value="gp6"/>
    <property type="match status" value="1"/>
</dbReference>
<gene>
    <name evidence="1" type="ORF">CQR37_11635</name>
</gene>
<comment type="caution">
    <text evidence="1">The sequence shown here is derived from an EMBL/GenBank/DDBJ whole genome shotgun (WGS) entry which is preliminary data.</text>
</comment>
<dbReference type="InterPro" id="IPR021146">
    <property type="entry name" value="Phage_gp6-like_head-tail"/>
</dbReference>
<dbReference type="RefSeq" id="WP_016176395.1">
    <property type="nucleotide sequence ID" value="NZ_CAKMCF010000051.1"/>
</dbReference>
<dbReference type="Proteomes" id="UP000224303">
    <property type="component" value="Unassembled WGS sequence"/>
</dbReference>